<dbReference type="RefSeq" id="XP_002292191.1">
    <property type="nucleotide sequence ID" value="XM_002292155.1"/>
</dbReference>
<gene>
    <name evidence="2" type="ORF">THAPSDRAFT_7895</name>
</gene>
<dbReference type="KEGG" id="tps:THAPSDRAFT_7895"/>
<reference evidence="2 3" key="1">
    <citation type="journal article" date="2004" name="Science">
        <title>The genome of the diatom Thalassiosira pseudonana: ecology, evolution, and metabolism.</title>
        <authorList>
            <person name="Armbrust E.V."/>
            <person name="Berges J.A."/>
            <person name="Bowler C."/>
            <person name="Green B.R."/>
            <person name="Martinez D."/>
            <person name="Putnam N.H."/>
            <person name="Zhou S."/>
            <person name="Allen A.E."/>
            <person name="Apt K.E."/>
            <person name="Bechner M."/>
            <person name="Brzezinski M.A."/>
            <person name="Chaal B.K."/>
            <person name="Chiovitti A."/>
            <person name="Davis A.K."/>
            <person name="Demarest M.S."/>
            <person name="Detter J.C."/>
            <person name="Glavina T."/>
            <person name="Goodstein D."/>
            <person name="Hadi M.Z."/>
            <person name="Hellsten U."/>
            <person name="Hildebrand M."/>
            <person name="Jenkins B.D."/>
            <person name="Jurka J."/>
            <person name="Kapitonov V.V."/>
            <person name="Kroger N."/>
            <person name="Lau W.W."/>
            <person name="Lane T.W."/>
            <person name="Larimer F.W."/>
            <person name="Lippmeier J.C."/>
            <person name="Lucas S."/>
            <person name="Medina M."/>
            <person name="Montsant A."/>
            <person name="Obornik M."/>
            <person name="Parker M.S."/>
            <person name="Palenik B."/>
            <person name="Pazour G.J."/>
            <person name="Richardson P.M."/>
            <person name="Rynearson T.A."/>
            <person name="Saito M.A."/>
            <person name="Schwartz D.C."/>
            <person name="Thamatrakoln K."/>
            <person name="Valentin K."/>
            <person name="Vardi A."/>
            <person name="Wilkerson F.P."/>
            <person name="Rokhsar D.S."/>
        </authorList>
    </citation>
    <scope>NUCLEOTIDE SEQUENCE [LARGE SCALE GENOMIC DNA]</scope>
    <source>
        <strain evidence="2 3">CCMP1335</strain>
    </source>
</reference>
<dbReference type="InParanoid" id="B8C7U3"/>
<reference evidence="2 3" key="2">
    <citation type="journal article" date="2008" name="Nature">
        <title>The Phaeodactylum genome reveals the evolutionary history of diatom genomes.</title>
        <authorList>
            <person name="Bowler C."/>
            <person name="Allen A.E."/>
            <person name="Badger J.H."/>
            <person name="Grimwood J."/>
            <person name="Jabbari K."/>
            <person name="Kuo A."/>
            <person name="Maheswari U."/>
            <person name="Martens C."/>
            <person name="Maumus F."/>
            <person name="Otillar R.P."/>
            <person name="Rayko E."/>
            <person name="Salamov A."/>
            <person name="Vandepoele K."/>
            <person name="Beszteri B."/>
            <person name="Gruber A."/>
            <person name="Heijde M."/>
            <person name="Katinka M."/>
            <person name="Mock T."/>
            <person name="Valentin K."/>
            <person name="Verret F."/>
            <person name="Berges J.A."/>
            <person name="Brownlee C."/>
            <person name="Cadoret J.P."/>
            <person name="Chiovitti A."/>
            <person name="Choi C.J."/>
            <person name="Coesel S."/>
            <person name="De Martino A."/>
            <person name="Detter J.C."/>
            <person name="Durkin C."/>
            <person name="Falciatore A."/>
            <person name="Fournet J."/>
            <person name="Haruta M."/>
            <person name="Huysman M.J."/>
            <person name="Jenkins B.D."/>
            <person name="Jiroutova K."/>
            <person name="Jorgensen R.E."/>
            <person name="Joubert Y."/>
            <person name="Kaplan A."/>
            <person name="Kroger N."/>
            <person name="Kroth P.G."/>
            <person name="La Roche J."/>
            <person name="Lindquist E."/>
            <person name="Lommer M."/>
            <person name="Martin-Jezequel V."/>
            <person name="Lopez P.J."/>
            <person name="Lucas S."/>
            <person name="Mangogna M."/>
            <person name="McGinnis K."/>
            <person name="Medlin L.K."/>
            <person name="Montsant A."/>
            <person name="Oudot-Le Secq M.P."/>
            <person name="Napoli C."/>
            <person name="Obornik M."/>
            <person name="Parker M.S."/>
            <person name="Petit J.L."/>
            <person name="Porcel B.M."/>
            <person name="Poulsen N."/>
            <person name="Robison M."/>
            <person name="Rychlewski L."/>
            <person name="Rynearson T.A."/>
            <person name="Schmutz J."/>
            <person name="Shapiro H."/>
            <person name="Siaut M."/>
            <person name="Stanley M."/>
            <person name="Sussman M.R."/>
            <person name="Taylor A.R."/>
            <person name="Vardi A."/>
            <person name="von Dassow P."/>
            <person name="Vyverman W."/>
            <person name="Willis A."/>
            <person name="Wyrwicz L.S."/>
            <person name="Rokhsar D.S."/>
            <person name="Weissenbach J."/>
            <person name="Armbrust E.V."/>
            <person name="Green B.R."/>
            <person name="Van de Peer Y."/>
            <person name="Grigoriev I.V."/>
        </authorList>
    </citation>
    <scope>NUCLEOTIDE SEQUENCE [LARGE SCALE GENOMIC DNA]</scope>
    <source>
        <strain evidence="2 3">CCMP1335</strain>
    </source>
</reference>
<dbReference type="Proteomes" id="UP000001449">
    <property type="component" value="Chromosome 9"/>
</dbReference>
<name>B8C7U3_THAPS</name>
<feature type="compositionally biased region" description="Basic and acidic residues" evidence="1">
    <location>
        <begin position="328"/>
        <end position="339"/>
    </location>
</feature>
<evidence type="ECO:0000313" key="2">
    <source>
        <dbReference type="EMBL" id="EED90166.1"/>
    </source>
</evidence>
<protein>
    <submittedName>
        <fullName evidence="2">Uncharacterized protein</fullName>
    </submittedName>
</protein>
<sequence length="348" mass="39427">MKFSSVYLLAVAVTATETSKHYKTNVIKQQRVRRRYLKEFGRGLGVNEEGLTKREQQKIEKALEKAAEAVAAESMSMMPASSEQSMIMMPAPEQSMSMALEVQPLTKKEKKQMRRQHREQEFGRRLGVNEEGLTKRVQQKIEKALAKAAKEAESMSMMPASSEQSMSIEFEMQSLTKQEKKQWRRQHRGNNQEFGRRLANLNEEGLSKRQQMKREKALEAESMSMLLAVEPLVEANTKTRGAHHRGGSNEESVASVAKEHKKRERANHLAGKARKLANLNEEGLSKRQQRKRDNALEAAAAASEESMSMFLAPAFKVEKRTRGAHHKKAEEPKTTERANRLAGKAQKA</sequence>
<dbReference type="EMBL" id="CM000645">
    <property type="protein sequence ID" value="EED90166.1"/>
    <property type="molecule type" value="Genomic_DNA"/>
</dbReference>
<evidence type="ECO:0000313" key="3">
    <source>
        <dbReference type="Proteomes" id="UP000001449"/>
    </source>
</evidence>
<feature type="compositionally biased region" description="Basic residues" evidence="1">
    <location>
        <begin position="263"/>
        <end position="275"/>
    </location>
</feature>
<keyword evidence="3" id="KW-1185">Reference proteome</keyword>
<dbReference type="GeneID" id="7449275"/>
<dbReference type="AlphaFoldDB" id="B8C7U3"/>
<feature type="region of interest" description="Disordered" evidence="1">
    <location>
        <begin position="320"/>
        <end position="348"/>
    </location>
</feature>
<accession>B8C7U3</accession>
<evidence type="ECO:0000256" key="1">
    <source>
        <dbReference type="SAM" id="MobiDB-lite"/>
    </source>
</evidence>
<dbReference type="HOGENOM" id="CLU_798095_0_0_1"/>
<organism evidence="2 3">
    <name type="scientific">Thalassiosira pseudonana</name>
    <name type="common">Marine diatom</name>
    <name type="synonym">Cyclotella nana</name>
    <dbReference type="NCBI Taxonomy" id="35128"/>
    <lineage>
        <taxon>Eukaryota</taxon>
        <taxon>Sar</taxon>
        <taxon>Stramenopiles</taxon>
        <taxon>Ochrophyta</taxon>
        <taxon>Bacillariophyta</taxon>
        <taxon>Coscinodiscophyceae</taxon>
        <taxon>Thalassiosirophycidae</taxon>
        <taxon>Thalassiosirales</taxon>
        <taxon>Thalassiosiraceae</taxon>
        <taxon>Thalassiosira</taxon>
    </lineage>
</organism>
<proteinExistence type="predicted"/>
<feature type="region of interest" description="Disordered" evidence="1">
    <location>
        <begin position="263"/>
        <end position="304"/>
    </location>
</feature>
<dbReference type="PaxDb" id="35128-Thaps7895"/>